<evidence type="ECO:0000256" key="1">
    <source>
        <dbReference type="ARBA" id="ARBA00004141"/>
    </source>
</evidence>
<keyword evidence="2 7" id="KW-0812">Transmembrane</keyword>
<dbReference type="InterPro" id="IPR052337">
    <property type="entry name" value="SAT4-like"/>
</dbReference>
<comment type="similarity">
    <text evidence="5">Belongs to the SAT4 family.</text>
</comment>
<feature type="region of interest" description="Disordered" evidence="6">
    <location>
        <begin position="288"/>
        <end position="308"/>
    </location>
</feature>
<comment type="subcellular location">
    <subcellularLocation>
        <location evidence="1">Membrane</location>
        <topology evidence="1">Multi-pass membrane protein</topology>
    </subcellularLocation>
</comment>
<keyword evidence="10" id="KW-1185">Reference proteome</keyword>
<feature type="transmembrane region" description="Helical" evidence="7">
    <location>
        <begin position="42"/>
        <end position="62"/>
    </location>
</feature>
<feature type="transmembrane region" description="Helical" evidence="7">
    <location>
        <begin position="116"/>
        <end position="142"/>
    </location>
</feature>
<evidence type="ECO:0000313" key="10">
    <source>
        <dbReference type="Proteomes" id="UP001149163"/>
    </source>
</evidence>
<dbReference type="InterPro" id="IPR049326">
    <property type="entry name" value="Rhodopsin_dom_fungi"/>
</dbReference>
<proteinExistence type="inferred from homology"/>
<feature type="transmembrane region" description="Helical" evidence="7">
    <location>
        <begin position="178"/>
        <end position="196"/>
    </location>
</feature>
<feature type="transmembrane region" description="Helical" evidence="7">
    <location>
        <begin position="12"/>
        <end position="30"/>
    </location>
</feature>
<feature type="transmembrane region" description="Helical" evidence="7">
    <location>
        <begin position="82"/>
        <end position="109"/>
    </location>
</feature>
<dbReference type="AlphaFoldDB" id="A0A9W9HME6"/>
<dbReference type="GO" id="GO:0016020">
    <property type="term" value="C:membrane"/>
    <property type="evidence" value="ECO:0007669"/>
    <property type="project" value="UniProtKB-SubCell"/>
</dbReference>
<sequence>MSNDKGPALERSIWAGVIIAAVIVFLRVVAKIKIKRFHVDDVLMIIAEILIIVSTVFLTLSVKHGFGSNLLNLDTQDQQLVLKYILFQVTLVTFSTTIARSAFIIYLLAVLSTNKAYVIVLWILLFIQAAGNIVAAVLPLTICRNVAAMWSIEAAMDTTCGDTGDVINFAYYSNSFNSATDLFLVIFPTLVFWNLNLKLGIKISLIGLLSLGSIAMVASIIKTTKLDQVPGLTNLGATVGLELMRWGYIENTIIIITSSIPCIRPLIISSVRKFSSVTRSYELSGRFSGHRTAGNDTSQSRLGRSRRFTKSHNAENGSVEHILEHIICVALAVGLCLAAFAHWFLRYRGRSMEEVQPTTAPIFIQLQSDRSKKQEQTLPTMDDHDICVPIVEYQMWKIHQFTERCCNELAPTCDSEFAKHYGKFQSTGAASSFSR</sequence>
<evidence type="ECO:0000256" key="4">
    <source>
        <dbReference type="ARBA" id="ARBA00023136"/>
    </source>
</evidence>
<evidence type="ECO:0000259" key="8">
    <source>
        <dbReference type="Pfam" id="PF20684"/>
    </source>
</evidence>
<gene>
    <name evidence="9" type="ORF">N7482_010707</name>
</gene>
<keyword evidence="4 7" id="KW-0472">Membrane</keyword>
<dbReference type="PANTHER" id="PTHR33048:SF155">
    <property type="entry name" value="INTEGRAL MEMBRANE PROTEIN"/>
    <property type="match status" value="1"/>
</dbReference>
<dbReference type="EMBL" id="JAPQKN010000008">
    <property type="protein sequence ID" value="KAJ5151455.1"/>
    <property type="molecule type" value="Genomic_DNA"/>
</dbReference>
<accession>A0A9W9HME6</accession>
<feature type="domain" description="Rhodopsin" evidence="8">
    <location>
        <begin position="26"/>
        <end position="267"/>
    </location>
</feature>
<comment type="caution">
    <text evidence="9">The sequence shown here is derived from an EMBL/GenBank/DDBJ whole genome shotgun (WGS) entry which is preliminary data.</text>
</comment>
<reference evidence="9" key="2">
    <citation type="journal article" date="2023" name="IMA Fungus">
        <title>Comparative genomic study of the Penicillium genus elucidates a diverse pangenome and 15 lateral gene transfer events.</title>
        <authorList>
            <person name="Petersen C."/>
            <person name="Sorensen T."/>
            <person name="Nielsen M.R."/>
            <person name="Sondergaard T.E."/>
            <person name="Sorensen J.L."/>
            <person name="Fitzpatrick D.A."/>
            <person name="Frisvad J.C."/>
            <person name="Nielsen K.L."/>
        </authorList>
    </citation>
    <scope>NUCLEOTIDE SEQUENCE</scope>
    <source>
        <strain evidence="9">IBT 26290</strain>
    </source>
</reference>
<evidence type="ECO:0000256" key="6">
    <source>
        <dbReference type="SAM" id="MobiDB-lite"/>
    </source>
</evidence>
<dbReference type="RefSeq" id="XP_056538788.1">
    <property type="nucleotide sequence ID" value="XM_056692831.1"/>
</dbReference>
<protein>
    <recommendedName>
        <fullName evidence="8">Rhodopsin domain-containing protein</fullName>
    </recommendedName>
</protein>
<reference evidence="9" key="1">
    <citation type="submission" date="2022-11" db="EMBL/GenBank/DDBJ databases">
        <authorList>
            <person name="Petersen C."/>
        </authorList>
    </citation>
    <scope>NUCLEOTIDE SEQUENCE</scope>
    <source>
        <strain evidence="9">IBT 26290</strain>
    </source>
</reference>
<evidence type="ECO:0000256" key="5">
    <source>
        <dbReference type="ARBA" id="ARBA00038359"/>
    </source>
</evidence>
<evidence type="ECO:0000256" key="3">
    <source>
        <dbReference type="ARBA" id="ARBA00022989"/>
    </source>
</evidence>
<feature type="transmembrane region" description="Helical" evidence="7">
    <location>
        <begin position="203"/>
        <end position="221"/>
    </location>
</feature>
<dbReference type="PANTHER" id="PTHR33048">
    <property type="entry name" value="PTH11-LIKE INTEGRAL MEMBRANE PROTEIN (AFU_ORTHOLOGUE AFUA_5G11245)"/>
    <property type="match status" value="1"/>
</dbReference>
<dbReference type="Pfam" id="PF20684">
    <property type="entry name" value="Fung_rhodopsin"/>
    <property type="match status" value="1"/>
</dbReference>
<evidence type="ECO:0000313" key="9">
    <source>
        <dbReference type="EMBL" id="KAJ5151455.1"/>
    </source>
</evidence>
<evidence type="ECO:0000256" key="7">
    <source>
        <dbReference type="SAM" id="Phobius"/>
    </source>
</evidence>
<keyword evidence="3 7" id="KW-1133">Transmembrane helix</keyword>
<dbReference type="Proteomes" id="UP001149163">
    <property type="component" value="Unassembled WGS sequence"/>
</dbReference>
<name>A0A9W9HME6_9EURO</name>
<dbReference type="GeneID" id="81432007"/>
<evidence type="ECO:0000256" key="2">
    <source>
        <dbReference type="ARBA" id="ARBA00022692"/>
    </source>
</evidence>
<organism evidence="9 10">
    <name type="scientific">Penicillium canariense</name>
    <dbReference type="NCBI Taxonomy" id="189055"/>
    <lineage>
        <taxon>Eukaryota</taxon>
        <taxon>Fungi</taxon>
        <taxon>Dikarya</taxon>
        <taxon>Ascomycota</taxon>
        <taxon>Pezizomycotina</taxon>
        <taxon>Eurotiomycetes</taxon>
        <taxon>Eurotiomycetidae</taxon>
        <taxon>Eurotiales</taxon>
        <taxon>Aspergillaceae</taxon>
        <taxon>Penicillium</taxon>
    </lineage>
</organism>
<dbReference type="OrthoDB" id="5429740at2759"/>
<feature type="transmembrane region" description="Helical" evidence="7">
    <location>
        <begin position="322"/>
        <end position="345"/>
    </location>
</feature>